<sequence>MVPGHPATVLVCPYPGYNPPAPGSPAPKSARTDGAALARLVNALPEPPGGTMNCGADTGERDVLYFVYAATGRALQVVVERTGCHGVASAFGRRWSPPGDPAAMRLTDRLRALTGA</sequence>
<proteinExistence type="predicted"/>
<evidence type="ECO:0000313" key="2">
    <source>
        <dbReference type="Proteomes" id="UP000319514"/>
    </source>
</evidence>
<accession>A0A542ZLJ1</accession>
<dbReference type="RefSeq" id="WP_343965405.1">
    <property type="nucleotide sequence ID" value="NZ_BAAAKX010000001.1"/>
</dbReference>
<protein>
    <submittedName>
        <fullName evidence="1">Uncharacterized protein</fullName>
    </submittedName>
</protein>
<name>A0A542ZLJ1_9MICO</name>
<comment type="caution">
    <text evidence="1">The sequence shown here is derived from an EMBL/GenBank/DDBJ whole genome shotgun (WGS) entry which is preliminary data.</text>
</comment>
<gene>
    <name evidence="1" type="ORF">FB474_2622</name>
</gene>
<dbReference type="AlphaFoldDB" id="A0A542ZLJ1"/>
<evidence type="ECO:0000313" key="1">
    <source>
        <dbReference type="EMBL" id="TQL61215.1"/>
    </source>
</evidence>
<reference evidence="1 2" key="1">
    <citation type="submission" date="2019-06" db="EMBL/GenBank/DDBJ databases">
        <title>Sequencing the genomes of 1000 actinobacteria strains.</title>
        <authorList>
            <person name="Klenk H.-P."/>
        </authorList>
    </citation>
    <scope>NUCLEOTIDE SEQUENCE [LARGE SCALE GENOMIC DNA]</scope>
    <source>
        <strain evidence="1 2">DSM 18082</strain>
    </source>
</reference>
<organism evidence="1 2">
    <name type="scientific">Oryzihumus leptocrescens</name>
    <dbReference type="NCBI Taxonomy" id="297536"/>
    <lineage>
        <taxon>Bacteria</taxon>
        <taxon>Bacillati</taxon>
        <taxon>Actinomycetota</taxon>
        <taxon>Actinomycetes</taxon>
        <taxon>Micrococcales</taxon>
        <taxon>Intrasporangiaceae</taxon>
        <taxon>Oryzihumus</taxon>
    </lineage>
</organism>
<dbReference type="EMBL" id="VFOQ01000001">
    <property type="protein sequence ID" value="TQL61215.1"/>
    <property type="molecule type" value="Genomic_DNA"/>
</dbReference>
<dbReference type="Proteomes" id="UP000319514">
    <property type="component" value="Unassembled WGS sequence"/>
</dbReference>
<keyword evidence="2" id="KW-1185">Reference proteome</keyword>